<evidence type="ECO:0000256" key="1">
    <source>
        <dbReference type="SAM" id="MobiDB-lite"/>
    </source>
</evidence>
<dbReference type="AlphaFoldDB" id="A0AAD4F248"/>
<sequence>MAGLSSIPQLAQAPYGPYPAFAALRAAQQAVMPGGGRQAALLAARRADGRDQRPRDHGRPDQPDVRAPYYDAATGLHPLEDLHCEYVVSDEGGGGGGSGAGGDSCCGTGRPVGKKDISVAVTGTGGVGVKDGGGGAGGGFVTVHDYVTAVHPWLMRLRSDILGALGTLNGDDAPLPDETELMVNYNALEDLMMEKRADWIRLTKKEPMAPSPGFSLRELLAQNGETEMNWPFGLYTR</sequence>
<gene>
    <name evidence="2" type="ORF">NEMBOFW57_005804</name>
</gene>
<evidence type="ECO:0000313" key="2">
    <source>
        <dbReference type="EMBL" id="KAG7289433.1"/>
    </source>
</evidence>
<dbReference type="Proteomes" id="UP001197093">
    <property type="component" value="Unassembled WGS sequence"/>
</dbReference>
<organism evidence="2 3">
    <name type="scientific">Staphylotrichum longicolle</name>
    <dbReference type="NCBI Taxonomy" id="669026"/>
    <lineage>
        <taxon>Eukaryota</taxon>
        <taxon>Fungi</taxon>
        <taxon>Dikarya</taxon>
        <taxon>Ascomycota</taxon>
        <taxon>Pezizomycotina</taxon>
        <taxon>Sordariomycetes</taxon>
        <taxon>Sordariomycetidae</taxon>
        <taxon>Sordariales</taxon>
        <taxon>Chaetomiaceae</taxon>
        <taxon>Staphylotrichum</taxon>
    </lineage>
</organism>
<reference evidence="2" key="1">
    <citation type="submission" date="2023-02" db="EMBL/GenBank/DDBJ databases">
        <authorList>
            <person name="Palmer J.M."/>
        </authorList>
    </citation>
    <scope>NUCLEOTIDE SEQUENCE</scope>
    <source>
        <strain evidence="2">FW57</strain>
    </source>
</reference>
<feature type="compositionally biased region" description="Basic and acidic residues" evidence="1">
    <location>
        <begin position="45"/>
        <end position="64"/>
    </location>
</feature>
<proteinExistence type="predicted"/>
<evidence type="ECO:0000313" key="3">
    <source>
        <dbReference type="Proteomes" id="UP001197093"/>
    </source>
</evidence>
<keyword evidence="3" id="KW-1185">Reference proteome</keyword>
<accession>A0AAD4F248</accession>
<feature type="region of interest" description="Disordered" evidence="1">
    <location>
        <begin position="38"/>
        <end position="68"/>
    </location>
</feature>
<dbReference type="EMBL" id="JAHCVI010000002">
    <property type="protein sequence ID" value="KAG7289433.1"/>
    <property type="molecule type" value="Genomic_DNA"/>
</dbReference>
<comment type="caution">
    <text evidence="2">The sequence shown here is derived from an EMBL/GenBank/DDBJ whole genome shotgun (WGS) entry which is preliminary data.</text>
</comment>
<protein>
    <submittedName>
        <fullName evidence="2">Uncharacterized protein</fullName>
    </submittedName>
</protein>
<name>A0AAD4F248_9PEZI</name>